<protein>
    <submittedName>
        <fullName evidence="1">Uncharacterized protein</fullName>
    </submittedName>
</protein>
<keyword evidence="2" id="KW-1185">Reference proteome</keyword>
<evidence type="ECO:0000313" key="2">
    <source>
        <dbReference type="Proteomes" id="UP000028602"/>
    </source>
</evidence>
<name>A0A085JDB1_9GAMM</name>
<evidence type="ECO:0000313" key="1">
    <source>
        <dbReference type="EMBL" id="KFD18457.1"/>
    </source>
</evidence>
<dbReference type="Proteomes" id="UP000028602">
    <property type="component" value="Unassembled WGS sequence"/>
</dbReference>
<comment type="caution">
    <text evidence="1">The sequence shown here is derived from an EMBL/GenBank/DDBJ whole genome shotgun (WGS) entry which is preliminary data.</text>
</comment>
<accession>A0A085JDB1</accession>
<reference evidence="1 2" key="1">
    <citation type="submission" date="2014-05" db="EMBL/GenBank/DDBJ databases">
        <title>ATOL: Assembling a taxonomically balanced genome-scale reconstruction of the evolutionary history of the Enterobacteriaceae.</title>
        <authorList>
            <person name="Plunkett G.III."/>
            <person name="Neeno-Eckwall E.C."/>
            <person name="Glasner J.D."/>
            <person name="Perna N.T."/>
        </authorList>
    </citation>
    <scope>NUCLEOTIDE SEQUENCE [LARGE SCALE GENOMIC DNA]</scope>
    <source>
        <strain evidence="1 2">ATCC 33301</strain>
    </source>
</reference>
<organism evidence="1 2">
    <name type="scientific">Tatumella ptyseos ATCC 33301</name>
    <dbReference type="NCBI Taxonomy" id="1005995"/>
    <lineage>
        <taxon>Bacteria</taxon>
        <taxon>Pseudomonadati</taxon>
        <taxon>Pseudomonadota</taxon>
        <taxon>Gammaproteobacteria</taxon>
        <taxon>Enterobacterales</taxon>
        <taxon>Erwiniaceae</taxon>
        <taxon>Tatumella</taxon>
    </lineage>
</organism>
<dbReference type="EMBL" id="JMPR01000038">
    <property type="protein sequence ID" value="KFD18457.1"/>
    <property type="molecule type" value="Genomic_DNA"/>
</dbReference>
<proteinExistence type="predicted"/>
<dbReference type="AlphaFoldDB" id="A0A085JDB1"/>
<sequence>MQAKRSRKSNELCIFYIKSLFKIIAGRPEGARRLLSPENR</sequence>
<gene>
    <name evidence="1" type="ORF">GTPT_2647</name>
</gene>